<evidence type="ECO:0000313" key="5">
    <source>
        <dbReference type="Proteomes" id="UP000277896"/>
    </source>
</evidence>
<dbReference type="RefSeq" id="WP_003642142.1">
    <property type="nucleotide sequence ID" value="NZ_AVAI01000130.1"/>
</dbReference>
<proteinExistence type="predicted"/>
<name>A0A098R8Z8_9LACO</name>
<gene>
    <name evidence="3" type="ORF">EUZ87_12075</name>
    <name evidence="1" type="ORF">LP667_12460</name>
    <name evidence="2" type="ORF">LPPLD21_02449</name>
</gene>
<organism evidence="3 6">
    <name type="scientific">Lactiplantibacillus paraplantarum</name>
    <dbReference type="NCBI Taxonomy" id="60520"/>
    <lineage>
        <taxon>Bacteria</taxon>
        <taxon>Bacillati</taxon>
        <taxon>Bacillota</taxon>
        <taxon>Bacilli</taxon>
        <taxon>Lactobacillales</taxon>
        <taxon>Lactobacillaceae</taxon>
        <taxon>Lactiplantibacillus</taxon>
    </lineage>
</organism>
<reference evidence="1 5" key="2">
    <citation type="submission" date="2018-10" db="EMBL/GenBank/DDBJ databases">
        <title>Genome seuquencing of Lactobacillus species.</title>
        <authorList>
            <person name="Baek C."/>
            <person name="Yi H."/>
        </authorList>
    </citation>
    <scope>NUCLEOTIDE SEQUENCE [LARGE SCALE GENOMIC DNA]</scope>
    <source>
        <strain evidence="1 5">DSM 10667</strain>
    </source>
</reference>
<accession>A0A098R8Z8</accession>
<dbReference type="EMBL" id="BDOR01000017">
    <property type="protein sequence ID" value="GBF02897.1"/>
    <property type="molecule type" value="Genomic_DNA"/>
</dbReference>
<dbReference type="HOGENOM" id="CLU_2287934_0_0_9"/>
<sequence>MQVNVITSTVAGQETVATADVQAFMAAMEKQLGADFNFTLDTDYGQSLTDHSADVYLVYFGSQANLSPEQRSQMIIFYSDEDVANLTIGRFVDMLQQLNKQ</sequence>
<dbReference type="KEGG" id="lpx:ASU28_02640"/>
<evidence type="ECO:0000313" key="1">
    <source>
        <dbReference type="EMBL" id="AYJ39557.1"/>
    </source>
</evidence>
<dbReference type="eggNOG" id="ENOG5030A3V">
    <property type="taxonomic scope" value="Bacteria"/>
</dbReference>
<reference evidence="2 4" key="1">
    <citation type="submission" date="2017-04" db="EMBL/GenBank/DDBJ databases">
        <title>In vitro and in silico characterization of Lactobacillus paraplantarum D2-1, a starter culture for soymilk fermentation.</title>
        <authorList>
            <person name="Endo A."/>
            <person name="Sasaki F."/>
            <person name="Maeno S."/>
            <person name="Kanesaki Y."/>
            <person name="Kubota E."/>
            <person name="Torres G.A."/>
            <person name="Tomita S."/>
            <person name="Nakagawa J."/>
        </authorList>
    </citation>
    <scope>NUCLEOTIDE SEQUENCE [LARGE SCALE GENOMIC DNA]</scope>
    <source>
        <strain evidence="2 4">D2-1</strain>
    </source>
</reference>
<dbReference type="AlphaFoldDB" id="A0A098R8Z8"/>
<dbReference type="Proteomes" id="UP000277896">
    <property type="component" value="Chromosome"/>
</dbReference>
<dbReference type="Proteomes" id="UP000292648">
    <property type="component" value="Unassembled WGS sequence"/>
</dbReference>
<reference evidence="3 6" key="3">
    <citation type="submission" date="2019-01" db="EMBL/GenBank/DDBJ databases">
        <title>Draft genome sequence of Lactobacillus paraplantarum OSY-TC318, a Producer of the novel lantibiotic Paraplantaracin TC318.</title>
        <authorList>
            <person name="Hussein W.E."/>
            <person name="Huang E."/>
            <person name="Yousef A.E."/>
        </authorList>
    </citation>
    <scope>NUCLEOTIDE SEQUENCE [LARGE SCALE GENOMIC DNA]</scope>
    <source>
        <strain evidence="3 6">OSY-TC318</strain>
    </source>
</reference>
<evidence type="ECO:0000313" key="2">
    <source>
        <dbReference type="EMBL" id="GBF02897.1"/>
    </source>
</evidence>
<keyword evidence="4" id="KW-1185">Reference proteome</keyword>
<evidence type="ECO:0000313" key="6">
    <source>
        <dbReference type="Proteomes" id="UP000292648"/>
    </source>
</evidence>
<dbReference type="EMBL" id="CP032744">
    <property type="protein sequence ID" value="AYJ39557.1"/>
    <property type="molecule type" value="Genomic_DNA"/>
</dbReference>
<protein>
    <submittedName>
        <fullName evidence="3">Uncharacterized protein</fullName>
    </submittedName>
</protein>
<evidence type="ECO:0000313" key="4">
    <source>
        <dbReference type="Proteomes" id="UP000236162"/>
    </source>
</evidence>
<dbReference type="GeneID" id="89670077"/>
<evidence type="ECO:0000313" key="3">
    <source>
        <dbReference type="EMBL" id="TBX39672.1"/>
    </source>
</evidence>
<dbReference type="Proteomes" id="UP000236162">
    <property type="component" value="Unassembled WGS sequence"/>
</dbReference>
<dbReference type="EMBL" id="SEHH01000092">
    <property type="protein sequence ID" value="TBX39672.1"/>
    <property type="molecule type" value="Genomic_DNA"/>
</dbReference>